<evidence type="ECO:0000256" key="1">
    <source>
        <dbReference type="SAM" id="Coils"/>
    </source>
</evidence>
<reference evidence="4 5" key="1">
    <citation type="submission" date="2022-06" db="EMBL/GenBank/DDBJ databases">
        <title>Mycolicibacterium sp. CAU 1645 isolated from seawater.</title>
        <authorList>
            <person name="Kim W."/>
        </authorList>
    </citation>
    <scope>NUCLEOTIDE SEQUENCE [LARGE SCALE GENOMIC DNA]</scope>
    <source>
        <strain evidence="4 5">CAU 1645</strain>
    </source>
</reference>
<dbReference type="Proteomes" id="UP001651690">
    <property type="component" value="Unassembled WGS sequence"/>
</dbReference>
<dbReference type="SMART" id="SM00487">
    <property type="entry name" value="DEXDc"/>
    <property type="match status" value="1"/>
</dbReference>
<dbReference type="Pfam" id="PF00271">
    <property type="entry name" value="Helicase_C"/>
    <property type="match status" value="1"/>
</dbReference>
<proteinExistence type="predicted"/>
<dbReference type="NCBIfam" id="NF041062">
    <property type="entry name" value="DpdE"/>
    <property type="match status" value="1"/>
</dbReference>
<dbReference type="PROSITE" id="PS51192">
    <property type="entry name" value="HELICASE_ATP_BIND_1"/>
    <property type="match status" value="1"/>
</dbReference>
<dbReference type="Gene3D" id="3.40.50.300">
    <property type="entry name" value="P-loop containing nucleotide triphosphate hydrolases"/>
    <property type="match status" value="1"/>
</dbReference>
<comment type="caution">
    <text evidence="4">The sequence shown here is derived from an EMBL/GenBank/DDBJ whole genome shotgun (WGS) entry which is preliminary data.</text>
</comment>
<dbReference type="PROSITE" id="PS51194">
    <property type="entry name" value="HELICASE_CTER"/>
    <property type="match status" value="1"/>
</dbReference>
<dbReference type="SUPFAM" id="SSF52540">
    <property type="entry name" value="P-loop containing nucleoside triphosphate hydrolases"/>
    <property type="match status" value="2"/>
</dbReference>
<name>A0ABT1M8D6_9MYCO</name>
<evidence type="ECO:0000259" key="3">
    <source>
        <dbReference type="PROSITE" id="PS51194"/>
    </source>
</evidence>
<dbReference type="InterPro" id="IPR038718">
    <property type="entry name" value="SNF2-like_sf"/>
</dbReference>
<dbReference type="InterPro" id="IPR001650">
    <property type="entry name" value="Helicase_C-like"/>
</dbReference>
<evidence type="ECO:0000313" key="5">
    <source>
        <dbReference type="Proteomes" id="UP001651690"/>
    </source>
</evidence>
<dbReference type="SMART" id="SM00490">
    <property type="entry name" value="HELICc"/>
    <property type="match status" value="1"/>
</dbReference>
<gene>
    <name evidence="4" type="ORF">NM203_17885</name>
</gene>
<dbReference type="Gene3D" id="3.40.50.10810">
    <property type="entry name" value="Tandem AAA-ATPase domain"/>
    <property type="match status" value="1"/>
</dbReference>
<protein>
    <submittedName>
        <fullName evidence="4">SNF2-related protein</fullName>
    </submittedName>
</protein>
<dbReference type="InterPro" id="IPR000330">
    <property type="entry name" value="SNF2_N"/>
</dbReference>
<feature type="coiled-coil region" evidence="1">
    <location>
        <begin position="682"/>
        <end position="709"/>
    </location>
</feature>
<dbReference type="EMBL" id="JANDBD010000007">
    <property type="protein sequence ID" value="MCP9274062.1"/>
    <property type="molecule type" value="Genomic_DNA"/>
</dbReference>
<keyword evidence="5" id="KW-1185">Reference proteome</keyword>
<dbReference type="InterPro" id="IPR014001">
    <property type="entry name" value="Helicase_ATP-bd"/>
</dbReference>
<keyword evidence="1" id="KW-0175">Coiled coil</keyword>
<dbReference type="RefSeq" id="WP_255061408.1">
    <property type="nucleotide sequence ID" value="NZ_JANDBD010000007.1"/>
</dbReference>
<dbReference type="Pfam" id="PF00176">
    <property type="entry name" value="SNF2-rel_dom"/>
    <property type="match status" value="1"/>
</dbReference>
<feature type="domain" description="Helicase ATP-binding" evidence="2">
    <location>
        <begin position="173"/>
        <end position="321"/>
    </location>
</feature>
<dbReference type="PANTHER" id="PTHR10799">
    <property type="entry name" value="SNF2/RAD54 HELICASE FAMILY"/>
    <property type="match status" value="1"/>
</dbReference>
<evidence type="ECO:0000259" key="2">
    <source>
        <dbReference type="PROSITE" id="PS51192"/>
    </source>
</evidence>
<dbReference type="InterPro" id="IPR027417">
    <property type="entry name" value="P-loop_NTPase"/>
</dbReference>
<accession>A0ABT1M8D6</accession>
<organism evidence="4 5">
    <name type="scientific">Mycolicibacterium arenosum</name>
    <dbReference type="NCBI Taxonomy" id="2952157"/>
    <lineage>
        <taxon>Bacteria</taxon>
        <taxon>Bacillati</taxon>
        <taxon>Actinomycetota</taxon>
        <taxon>Actinomycetes</taxon>
        <taxon>Mycobacteriales</taxon>
        <taxon>Mycobacteriaceae</taxon>
        <taxon>Mycolicibacterium</taxon>
    </lineage>
</organism>
<sequence length="1023" mass="113680">MRPTSYYAGRWLRAKPFLELGFGFCKGDRSGKLVLSYVDVPNVVEQEILVTRDEIVDRPMPKGTRVWVPAKPYGWHAGVIDRHLSGNRYRVALVGRGAPVQLSESQFKVRWERALENPAVAVGHGLVEAPTYYDARSALLDELNQQRRVSRGLTAAISAPIELFQHQIDTAVRILGDPVMRYLLADEVGLGKTIEAGIVIRQLLIDDPAANILVLCPESLQGQWTSELRNRLHLGQSLKDRALRVESHSRLNGCAAEFTDGLHHFDLIVVDEAHNLLEYIAPGSETEHQLGQVDGLLALSATPMRGALDTYRRLLALVDPVAFRDSTLEDFQTRVDERERSAVDVQVLSSRRASIRQKTDVLRSIEADFSSDRTVSALVASCRASDDPLATAWTDLANYVREIYRLSRRMIRHRRSGQLTETYSVAGRAPYYIDIADPARVAIDDFLETYRHRLAHRRDAAADYASAVLHAIAGPTAMMDYLAHPSSDDDRVMFEMASARVEMAGTLHRLQAAADLVADRVAKRHRVVVASTFPPVLEQFESIISGMVEKHTVHRHLYSMTAEQRDREVELFVGAYRGSILVSDSSVDEGRNLQAAEVLVNLDLPLDINQLEQRIGRLDRYAVRPERAEVVVFTESASDWVSAHIGLLRDGIGVFDASVSTVQRLLAAILGDIEANLVKRGVEALKLDVSELRERVEAEQDDIDLLEELESVESATVFTDEALDDLLDYESKTDELRTSVRRLTIGVGALALKPDEDHLGIVRFGNARGIGLPDDEANALEVLLTPKAFDRAVTLENAGVAPFRVGDPLVEWLHQHLVIDERGRASAIARPKRITAPALWLHCEFLIEFDAQQDGLLDGPQARRLARRGEAHLQPIRLDTWTDPSGPAPSDLVIEDLDRTFDKDRDAILRGGSWGLILEEMPAWATLCERSAATAWAEVRTSQSVASSLETALVSAERDSARRIAILEARALRLRTEQERDSAEQELGLERAAALALSAGIREPKIRMVACGACVLCPEEYFA</sequence>
<feature type="domain" description="Helicase C-terminal" evidence="3">
    <location>
        <begin position="509"/>
        <end position="666"/>
    </location>
</feature>
<evidence type="ECO:0000313" key="4">
    <source>
        <dbReference type="EMBL" id="MCP9274062.1"/>
    </source>
</evidence>